<feature type="domain" description="ATPase AAA-type core" evidence="1">
    <location>
        <begin position="158"/>
        <end position="225"/>
    </location>
</feature>
<dbReference type="AlphaFoldDB" id="A0AA47E570"/>
<accession>A0AA47E570</accession>
<dbReference type="PANTHER" id="PTHR43581">
    <property type="entry name" value="ATP/GTP PHOSPHATASE"/>
    <property type="match status" value="1"/>
</dbReference>
<sequence>MLDMNLEFALPLPWRDKNFSMRHIGYVNFLVGPNGSGKSKFAQSLKSRLGNARLLGTDRLSGMEQTNTLRGIFGDHLSGGYSKDHFQYYKDAGREGSGIDTLIVLEERMDLRIQVEATLSHLFNRKIFLEWDSGRLLARAVLGATGASYRLDRDECHGIKELLVLLTNLYNDEYPFLIIDEPELNLHPQYQAFFMQEVRKIAGKPTPGTNKKVVFLITHSPFMLDFRSVDDIKSVISFSIDHQVPKQIADVDTERSTRISSLVPRLNVHHKQLFFSDNPIFVEGILDAQLIGTIQESRGVSVAGAGSCIIDAGGCEEVNRYLELCIAFGKKAHFLYDLDSLFSGNLRSCIKGESEVQSFLATAGVGGDLSRYCGELDRKLTQIIDSLLQAVPAGSLSPLMEYLLSLGDRKSWDSKTLARARVALLTAISRSEGEVTSATSTCDVADAKGRLNRIVLALREKNIHLLPGGTIERYLPCYQGSHYDLKDEAKRNAVSGELIELSKEMTEEELRTRYGELFDAVCLLPSKLSVDVDRVIKAYLSQYIHDLQYTIVTNPEWDLEQIQSHMTNIQKSTKKVFSVKNLSRGSERAFLIEVSISEMLGKGKRCVRVTHATNAGIGDFDVVSE</sequence>
<dbReference type="PANTHER" id="PTHR43581:SF2">
    <property type="entry name" value="EXCINUCLEASE ATPASE SUBUNIT"/>
    <property type="match status" value="1"/>
</dbReference>
<reference evidence="3" key="1">
    <citation type="submission" date="2022-11" db="EMBL/GenBank/DDBJ databases">
        <title>Genomic of Pseudomonas TF18.</title>
        <authorList>
            <person name="Liu T."/>
        </authorList>
    </citation>
    <scope>NUCLEOTIDE SEQUENCE</scope>
    <source>
        <strain evidence="3">TF18</strain>
    </source>
</reference>
<evidence type="ECO:0000259" key="1">
    <source>
        <dbReference type="Pfam" id="PF13304"/>
    </source>
</evidence>
<evidence type="ECO:0000313" key="4">
    <source>
        <dbReference type="Proteomes" id="UP001164632"/>
    </source>
</evidence>
<dbReference type="InterPro" id="IPR027417">
    <property type="entry name" value="P-loop_NTPase"/>
</dbReference>
<evidence type="ECO:0000259" key="2">
    <source>
        <dbReference type="Pfam" id="PF20469"/>
    </source>
</evidence>
<dbReference type="Pfam" id="PF20469">
    <property type="entry name" value="OLD-like_TOPRIM"/>
    <property type="match status" value="1"/>
</dbReference>
<protein>
    <submittedName>
        <fullName evidence="3">AAA family ATPase</fullName>
    </submittedName>
</protein>
<dbReference type="InterPro" id="IPR034139">
    <property type="entry name" value="TOPRIM_OLD"/>
</dbReference>
<dbReference type="EMBL" id="CP113257">
    <property type="protein sequence ID" value="WAE54363.1"/>
    <property type="molecule type" value="Genomic_DNA"/>
</dbReference>
<proteinExistence type="predicted"/>
<dbReference type="InterPro" id="IPR003959">
    <property type="entry name" value="ATPase_AAA_core"/>
</dbReference>
<evidence type="ECO:0000313" key="3">
    <source>
        <dbReference type="EMBL" id="WAE54363.1"/>
    </source>
</evidence>
<dbReference type="RefSeq" id="WP_267932597.1">
    <property type="nucleotide sequence ID" value="NZ_CP113257.1"/>
</dbReference>
<organism evidence="3 4">
    <name type="scientific">Stutzerimonas frequens</name>
    <dbReference type="NCBI Taxonomy" id="2968969"/>
    <lineage>
        <taxon>Bacteria</taxon>
        <taxon>Pseudomonadati</taxon>
        <taxon>Pseudomonadota</taxon>
        <taxon>Gammaproteobacteria</taxon>
        <taxon>Pseudomonadales</taxon>
        <taxon>Pseudomonadaceae</taxon>
        <taxon>Stutzerimonas</taxon>
    </lineage>
</organism>
<feature type="domain" description="OLD protein-like TOPRIM" evidence="2">
    <location>
        <begin position="274"/>
        <end position="339"/>
    </location>
</feature>
<dbReference type="Pfam" id="PF13304">
    <property type="entry name" value="AAA_21"/>
    <property type="match status" value="1"/>
</dbReference>
<dbReference type="GO" id="GO:0016887">
    <property type="term" value="F:ATP hydrolysis activity"/>
    <property type="evidence" value="ECO:0007669"/>
    <property type="project" value="InterPro"/>
</dbReference>
<dbReference type="SUPFAM" id="SSF52540">
    <property type="entry name" value="P-loop containing nucleoside triphosphate hydrolases"/>
    <property type="match status" value="1"/>
</dbReference>
<gene>
    <name evidence="3" type="ORF">OSV15_09480</name>
</gene>
<dbReference type="Gene3D" id="3.40.50.300">
    <property type="entry name" value="P-loop containing nucleotide triphosphate hydrolases"/>
    <property type="match status" value="1"/>
</dbReference>
<dbReference type="InterPro" id="IPR051396">
    <property type="entry name" value="Bact_Antivir_Def_Nuclease"/>
</dbReference>
<dbReference type="GO" id="GO:0005524">
    <property type="term" value="F:ATP binding"/>
    <property type="evidence" value="ECO:0007669"/>
    <property type="project" value="InterPro"/>
</dbReference>
<name>A0AA47E570_9GAMM</name>
<dbReference type="Proteomes" id="UP001164632">
    <property type="component" value="Chromosome"/>
</dbReference>